<dbReference type="InterPro" id="IPR023834">
    <property type="entry name" value="T7SS_pept_S8A_mycosin"/>
</dbReference>
<keyword evidence="6 10" id="KW-0378">Hydrolase</keyword>
<evidence type="ECO:0000256" key="11">
    <source>
        <dbReference type="SAM" id="MobiDB-lite"/>
    </source>
</evidence>
<evidence type="ECO:0000256" key="10">
    <source>
        <dbReference type="PROSITE-ProRule" id="PRU01240"/>
    </source>
</evidence>
<evidence type="ECO:0000313" key="16">
    <source>
        <dbReference type="Proteomes" id="UP001519295"/>
    </source>
</evidence>
<keyword evidence="13" id="KW-0732">Signal</keyword>
<evidence type="ECO:0000313" key="15">
    <source>
        <dbReference type="EMBL" id="MBP2365824.1"/>
    </source>
</evidence>
<dbReference type="SUPFAM" id="SSF52743">
    <property type="entry name" value="Subtilisin-like"/>
    <property type="match status" value="1"/>
</dbReference>
<dbReference type="EC" id="3.4.21.-" evidence="15"/>
<dbReference type="PROSITE" id="PS51892">
    <property type="entry name" value="SUBTILASE"/>
    <property type="match status" value="1"/>
</dbReference>
<proteinExistence type="inferred from homology"/>
<feature type="region of interest" description="Disordered" evidence="11">
    <location>
        <begin position="20"/>
        <end position="63"/>
    </location>
</feature>
<dbReference type="NCBIfam" id="TIGR03921">
    <property type="entry name" value="T7SS_mycosin"/>
    <property type="match status" value="1"/>
</dbReference>
<dbReference type="Gene3D" id="3.40.50.200">
    <property type="entry name" value="Peptidase S8/S53 domain"/>
    <property type="match status" value="1"/>
</dbReference>
<evidence type="ECO:0000256" key="13">
    <source>
        <dbReference type="SAM" id="SignalP"/>
    </source>
</evidence>
<comment type="subcellular location">
    <subcellularLocation>
        <location evidence="1">Cell membrane</location>
        <topology evidence="1">Single-pass membrane protein</topology>
    </subcellularLocation>
</comment>
<dbReference type="Pfam" id="PF00082">
    <property type="entry name" value="Peptidase_S8"/>
    <property type="match status" value="1"/>
</dbReference>
<accession>A0ABS4VPH5</accession>
<feature type="compositionally biased region" description="Low complexity" evidence="11">
    <location>
        <begin position="375"/>
        <end position="386"/>
    </location>
</feature>
<evidence type="ECO:0000259" key="14">
    <source>
        <dbReference type="Pfam" id="PF00082"/>
    </source>
</evidence>
<keyword evidence="8 12" id="KW-1133">Transmembrane helix</keyword>
<dbReference type="PRINTS" id="PR00723">
    <property type="entry name" value="SUBTILISIN"/>
</dbReference>
<keyword evidence="4 10" id="KW-0645">Protease</keyword>
<dbReference type="InterPro" id="IPR050131">
    <property type="entry name" value="Peptidase_S8_subtilisin-like"/>
</dbReference>
<dbReference type="EMBL" id="JAGINU010000001">
    <property type="protein sequence ID" value="MBP2365824.1"/>
    <property type="molecule type" value="Genomic_DNA"/>
</dbReference>
<feature type="region of interest" description="Disordered" evidence="11">
    <location>
        <begin position="364"/>
        <end position="386"/>
    </location>
</feature>
<evidence type="ECO:0000256" key="4">
    <source>
        <dbReference type="ARBA" id="ARBA00022670"/>
    </source>
</evidence>
<evidence type="ECO:0000256" key="1">
    <source>
        <dbReference type="ARBA" id="ARBA00004162"/>
    </source>
</evidence>
<feature type="compositionally biased region" description="Low complexity" evidence="11">
    <location>
        <begin position="20"/>
        <end position="35"/>
    </location>
</feature>
<feature type="active site" description="Charge relay system" evidence="10">
    <location>
        <position position="77"/>
    </location>
</feature>
<dbReference type="GO" id="GO:0016787">
    <property type="term" value="F:hydrolase activity"/>
    <property type="evidence" value="ECO:0007669"/>
    <property type="project" value="UniProtKB-KW"/>
</dbReference>
<evidence type="ECO:0000256" key="8">
    <source>
        <dbReference type="ARBA" id="ARBA00022989"/>
    </source>
</evidence>
<keyword evidence="9 12" id="KW-0472">Membrane</keyword>
<evidence type="ECO:0000256" key="9">
    <source>
        <dbReference type="ARBA" id="ARBA00023136"/>
    </source>
</evidence>
<feature type="active site" description="Charge relay system" evidence="10">
    <location>
        <position position="288"/>
    </location>
</feature>
<organism evidence="15 16">
    <name type="scientific">Pseudonocardia parietis</name>
    <dbReference type="NCBI Taxonomy" id="570936"/>
    <lineage>
        <taxon>Bacteria</taxon>
        <taxon>Bacillati</taxon>
        <taxon>Actinomycetota</taxon>
        <taxon>Actinomycetes</taxon>
        <taxon>Pseudonocardiales</taxon>
        <taxon>Pseudonocardiaceae</taxon>
        <taxon>Pseudonocardia</taxon>
    </lineage>
</organism>
<feature type="domain" description="Peptidase S8/S53" evidence="14">
    <location>
        <begin position="68"/>
        <end position="333"/>
    </location>
</feature>
<protein>
    <submittedName>
        <fullName evidence="15">Membrane-anchored mycosin MYCP</fullName>
        <ecNumber evidence="15">3.4.21.-</ecNumber>
    </submittedName>
</protein>
<evidence type="ECO:0000256" key="3">
    <source>
        <dbReference type="ARBA" id="ARBA00022475"/>
    </source>
</evidence>
<evidence type="ECO:0000256" key="2">
    <source>
        <dbReference type="ARBA" id="ARBA00011073"/>
    </source>
</evidence>
<dbReference type="InterPro" id="IPR036852">
    <property type="entry name" value="Peptidase_S8/S53_dom_sf"/>
</dbReference>
<keyword evidence="5 12" id="KW-0812">Transmembrane</keyword>
<dbReference type="InterPro" id="IPR000209">
    <property type="entry name" value="Peptidase_S8/S53_dom"/>
</dbReference>
<reference evidence="15 16" key="1">
    <citation type="submission" date="2021-03" db="EMBL/GenBank/DDBJ databases">
        <title>Sequencing the genomes of 1000 actinobacteria strains.</title>
        <authorList>
            <person name="Klenk H.-P."/>
        </authorList>
    </citation>
    <scope>NUCLEOTIDE SEQUENCE [LARGE SCALE GENOMIC DNA]</scope>
    <source>
        <strain evidence="15 16">DSM 45256</strain>
    </source>
</reference>
<comment type="similarity">
    <text evidence="2 10">Belongs to the peptidase S8 family.</text>
</comment>
<dbReference type="InterPro" id="IPR015500">
    <property type="entry name" value="Peptidase_S8_subtilisin-rel"/>
</dbReference>
<keyword evidence="7 10" id="KW-0720">Serine protease</keyword>
<feature type="active site" description="Charge relay system" evidence="10">
    <location>
        <position position="109"/>
    </location>
</feature>
<keyword evidence="16" id="KW-1185">Reference proteome</keyword>
<dbReference type="PANTHER" id="PTHR43806:SF11">
    <property type="entry name" value="CEREVISIN-RELATED"/>
    <property type="match status" value="1"/>
</dbReference>
<gene>
    <name evidence="15" type="ORF">JOF36_001520</name>
</gene>
<comment type="caution">
    <text evidence="15">The sequence shown here is derived from an EMBL/GenBank/DDBJ whole genome shotgun (WGS) entry which is preliminary data.</text>
</comment>
<dbReference type="Proteomes" id="UP001519295">
    <property type="component" value="Unassembled WGS sequence"/>
</dbReference>
<feature type="signal peptide" evidence="13">
    <location>
        <begin position="1"/>
        <end position="21"/>
    </location>
</feature>
<keyword evidence="3" id="KW-1003">Cell membrane</keyword>
<evidence type="ECO:0000256" key="5">
    <source>
        <dbReference type="ARBA" id="ARBA00022692"/>
    </source>
</evidence>
<sequence>MAAVVAGVAALVLAAVPGASASEVAAEPTPPVAAEGLRQTRPCSPPGAGGPGAAAGSVPRPPADLAGGTGRLVAVIDTGVAPVPRLAGRLRGGGDYLAGGDGLDDCDGHGTGVALLLAGAAGPGGAGAGMAPQAGLLSLRQSSSHFVVRGDDGAERPAGEIRTLAAAIERAVALGASVINVSEVVCVPTALLDDAGAVLRDAVDVAGRADVLVVAAAGNLDPSGTCSGDPDLRPLPALYDGVLAVGAVDGADRPAPFSVPGPWVDLAAPGVGLPAPAGPDGAVVSGTSYAAPLVAGTAVLLRERFPMLTADQVSDRLRATARRPAAGRDDQVGDGVLDPAAALTAEPLLLTPGPGLRVAGGVAAGPRTGTGYPIPERAPLPRTTPRAPELPMVAGIGAAAAAGGALTAVVAGLRRRPGR</sequence>
<dbReference type="RefSeq" id="WP_210025674.1">
    <property type="nucleotide sequence ID" value="NZ_JAGINU010000001.1"/>
</dbReference>
<feature type="chain" id="PRO_5045481712" evidence="13">
    <location>
        <begin position="22"/>
        <end position="419"/>
    </location>
</feature>
<evidence type="ECO:0000256" key="6">
    <source>
        <dbReference type="ARBA" id="ARBA00022801"/>
    </source>
</evidence>
<dbReference type="InterPro" id="IPR023828">
    <property type="entry name" value="Peptidase_S8_Ser-AS"/>
</dbReference>
<feature type="transmembrane region" description="Helical" evidence="12">
    <location>
        <begin position="390"/>
        <end position="413"/>
    </location>
</feature>
<dbReference type="PANTHER" id="PTHR43806">
    <property type="entry name" value="PEPTIDASE S8"/>
    <property type="match status" value="1"/>
</dbReference>
<dbReference type="PROSITE" id="PS00138">
    <property type="entry name" value="SUBTILASE_SER"/>
    <property type="match status" value="1"/>
</dbReference>
<evidence type="ECO:0000256" key="7">
    <source>
        <dbReference type="ARBA" id="ARBA00022825"/>
    </source>
</evidence>
<evidence type="ECO:0000256" key="12">
    <source>
        <dbReference type="SAM" id="Phobius"/>
    </source>
</evidence>
<name>A0ABS4VPH5_9PSEU</name>